<proteinExistence type="predicted"/>
<dbReference type="RefSeq" id="WP_354280329.1">
    <property type="nucleotide sequence ID" value="NZ_JBEPMK010000002.1"/>
</dbReference>
<name>A0ABV2JJK9_9STRE</name>
<protein>
    <submittedName>
        <fullName evidence="2">Lactose/L-arabinose transport system substrate-binding protein</fullName>
    </submittedName>
</protein>
<dbReference type="InterPro" id="IPR006059">
    <property type="entry name" value="SBP"/>
</dbReference>
<dbReference type="PROSITE" id="PS51257">
    <property type="entry name" value="PROKAR_LIPOPROTEIN"/>
    <property type="match status" value="1"/>
</dbReference>
<accession>A0ABV2JJK9</accession>
<dbReference type="SUPFAM" id="SSF53850">
    <property type="entry name" value="Periplasmic binding protein-like II"/>
    <property type="match status" value="1"/>
</dbReference>
<evidence type="ECO:0000313" key="2">
    <source>
        <dbReference type="EMBL" id="MET3644115.1"/>
    </source>
</evidence>
<dbReference type="InterPro" id="IPR050490">
    <property type="entry name" value="Bact_solute-bd_prot1"/>
</dbReference>
<dbReference type="Gene3D" id="3.40.190.10">
    <property type="entry name" value="Periplasmic binding protein-like II"/>
    <property type="match status" value="1"/>
</dbReference>
<dbReference type="EMBL" id="JBEPMK010000002">
    <property type="protein sequence ID" value="MET3644115.1"/>
    <property type="molecule type" value="Genomic_DNA"/>
</dbReference>
<dbReference type="PANTHER" id="PTHR43649:SF32">
    <property type="entry name" value="SUGAR BINDING SECRETED PROTEIN"/>
    <property type="match status" value="1"/>
</dbReference>
<reference evidence="2 3" key="1">
    <citation type="submission" date="2024-06" db="EMBL/GenBank/DDBJ databases">
        <title>Genomic Encyclopedia of Type Strains, Phase IV (KMG-IV): sequencing the most valuable type-strain genomes for metagenomic binning, comparative biology and taxonomic classification.</title>
        <authorList>
            <person name="Goeker M."/>
        </authorList>
    </citation>
    <scope>NUCLEOTIDE SEQUENCE [LARGE SCALE GENOMIC DNA]</scope>
    <source>
        <strain evidence="2 3">DSM 15349</strain>
    </source>
</reference>
<dbReference type="Proteomes" id="UP001549055">
    <property type="component" value="Unassembled WGS sequence"/>
</dbReference>
<keyword evidence="3" id="KW-1185">Reference proteome</keyword>
<comment type="caution">
    <text evidence="2">The sequence shown here is derived from an EMBL/GenBank/DDBJ whole genome shotgun (WGS) entry which is preliminary data.</text>
</comment>
<evidence type="ECO:0000256" key="1">
    <source>
        <dbReference type="SAM" id="SignalP"/>
    </source>
</evidence>
<sequence length="431" mass="47235">MKKSTVSMLVASVLVSSAVLAGCGSSSASKSDKTDVDSLTVWAWDAKYNVKAVELADKIYQKTDDKPVKVKIVESAQDDIVQKLNTALSSGVTKGLPNIVLIEDYRAQSFLAAYPDSFFPLTDVINSKDFVDYKIAAGTYNKEVYNVPFDTASTGMYVRTDILEKAGYKLEDLQNITWKQYTEIAKVVKEKTGVKAITNQMDDLGQIRAMINSSGAWYTGEDGKTPTIKDNVALKEAFEDMKTLNDGGLMNLHNDWAQYVSAFNKGTVWSAPAGNWLTPSITAEASQSGKWAVVPYPRQSVEGSVNASNMGGSSWYVINQNGKEEAAEFLKETFGSSEELYKQLTEQIGAIGSYKPATASGTYNTKVDYFGGQEIYKDFAGWAEKIPAVNYGSNTYEIEDILAKAFQDYSKGGDLDKILSDAQKEAEDQLK</sequence>
<dbReference type="Pfam" id="PF13416">
    <property type="entry name" value="SBP_bac_8"/>
    <property type="match status" value="1"/>
</dbReference>
<gene>
    <name evidence="2" type="ORF">ABID27_000737</name>
</gene>
<evidence type="ECO:0000313" key="3">
    <source>
        <dbReference type="Proteomes" id="UP001549055"/>
    </source>
</evidence>
<organism evidence="2 3">
    <name type="scientific">Streptococcus gallinaceus</name>
    <dbReference type="NCBI Taxonomy" id="165758"/>
    <lineage>
        <taxon>Bacteria</taxon>
        <taxon>Bacillati</taxon>
        <taxon>Bacillota</taxon>
        <taxon>Bacilli</taxon>
        <taxon>Lactobacillales</taxon>
        <taxon>Streptococcaceae</taxon>
        <taxon>Streptococcus</taxon>
    </lineage>
</organism>
<feature type="chain" id="PRO_5046082520" evidence="1">
    <location>
        <begin position="22"/>
        <end position="431"/>
    </location>
</feature>
<feature type="signal peptide" evidence="1">
    <location>
        <begin position="1"/>
        <end position="21"/>
    </location>
</feature>
<keyword evidence="1" id="KW-0732">Signal</keyword>
<dbReference type="PANTHER" id="PTHR43649">
    <property type="entry name" value="ARABINOSE-BINDING PROTEIN-RELATED"/>
    <property type="match status" value="1"/>
</dbReference>